<proteinExistence type="predicted"/>
<dbReference type="AlphaFoldDB" id="A0A1M7AIS1"/>
<sequence length="221" mass="24417">MRGFLFGIVLVAAGPAAAERVELDGFAVDRWEVTVGAFTAFAERTGLVTEAERNGGGFEWGAGWERRPGWTYKTPQGRPASENEPAVHVTWGEAQAFCRDAGGRLPTREEWASAAYTEQRTAPSAGFEQERSYTYPVGDEPDGMNNNRSHHVEVGTTKEGVNGLYDMGANVWEWVADRQGDDALTAGGSWWYGPRATRIDGMQWKPASFYAVYVGFRCVYE</sequence>
<dbReference type="InterPro" id="IPR005532">
    <property type="entry name" value="SUMF_dom"/>
</dbReference>
<evidence type="ECO:0000313" key="2">
    <source>
        <dbReference type="EMBL" id="SHL42670.1"/>
    </source>
</evidence>
<dbReference type="PANTHER" id="PTHR23150">
    <property type="entry name" value="SULFATASE MODIFYING FACTOR 1, 2"/>
    <property type="match status" value="1"/>
</dbReference>
<dbReference type="InterPro" id="IPR051043">
    <property type="entry name" value="Sulfatase_Mod_Factor_Kinase"/>
</dbReference>
<name>A0A1M7AIS1_9RHOB</name>
<evidence type="ECO:0000313" key="3">
    <source>
        <dbReference type="Proteomes" id="UP000322545"/>
    </source>
</evidence>
<dbReference type="Proteomes" id="UP000322545">
    <property type="component" value="Unassembled WGS sequence"/>
</dbReference>
<dbReference type="GO" id="GO:0120147">
    <property type="term" value="F:formylglycine-generating oxidase activity"/>
    <property type="evidence" value="ECO:0007669"/>
    <property type="project" value="TreeGrafter"/>
</dbReference>
<organism evidence="2 3">
    <name type="scientific">Roseovarius litoreus</name>
    <dbReference type="NCBI Taxonomy" id="1155722"/>
    <lineage>
        <taxon>Bacteria</taxon>
        <taxon>Pseudomonadati</taxon>
        <taxon>Pseudomonadota</taxon>
        <taxon>Alphaproteobacteria</taxon>
        <taxon>Rhodobacterales</taxon>
        <taxon>Roseobacteraceae</taxon>
        <taxon>Roseovarius</taxon>
    </lineage>
</organism>
<feature type="domain" description="Sulfatase-modifying factor enzyme-like" evidence="1">
    <location>
        <begin position="16"/>
        <end position="219"/>
    </location>
</feature>
<dbReference type="RefSeq" id="WP_149778033.1">
    <property type="nucleotide sequence ID" value="NZ_FRCB01000001.1"/>
</dbReference>
<gene>
    <name evidence="2" type="ORF">SAMN05443432_101470</name>
</gene>
<dbReference type="Pfam" id="PF03781">
    <property type="entry name" value="FGE-sulfatase"/>
    <property type="match status" value="1"/>
</dbReference>
<dbReference type="Gene3D" id="3.90.1580.10">
    <property type="entry name" value="paralog of FGE (formylglycine-generating enzyme)"/>
    <property type="match status" value="1"/>
</dbReference>
<accession>A0A1M7AIS1</accession>
<dbReference type="PANTHER" id="PTHR23150:SF19">
    <property type="entry name" value="FORMYLGLYCINE-GENERATING ENZYME"/>
    <property type="match status" value="1"/>
</dbReference>
<keyword evidence="3" id="KW-1185">Reference proteome</keyword>
<dbReference type="InterPro" id="IPR042095">
    <property type="entry name" value="SUMF_sf"/>
</dbReference>
<dbReference type="InterPro" id="IPR016187">
    <property type="entry name" value="CTDL_fold"/>
</dbReference>
<dbReference type="SUPFAM" id="SSF56436">
    <property type="entry name" value="C-type lectin-like"/>
    <property type="match status" value="1"/>
</dbReference>
<evidence type="ECO:0000259" key="1">
    <source>
        <dbReference type="Pfam" id="PF03781"/>
    </source>
</evidence>
<protein>
    <submittedName>
        <fullName evidence="2">Formylglycine-generating enzyme, required for sulfatase activity, contains SUMF1/FGE domain</fullName>
    </submittedName>
</protein>
<dbReference type="EMBL" id="FRCB01000001">
    <property type="protein sequence ID" value="SHL42670.1"/>
    <property type="molecule type" value="Genomic_DNA"/>
</dbReference>
<reference evidence="2 3" key="1">
    <citation type="submission" date="2016-11" db="EMBL/GenBank/DDBJ databases">
        <authorList>
            <person name="Varghese N."/>
            <person name="Submissions S."/>
        </authorList>
    </citation>
    <scope>NUCLEOTIDE SEQUENCE [LARGE SCALE GENOMIC DNA]</scope>
    <source>
        <strain evidence="2 3">DSM 28249</strain>
    </source>
</reference>